<protein>
    <submittedName>
        <fullName evidence="1">Uncharacterized protein</fullName>
    </submittedName>
</protein>
<sequence length="115" mass="13007">MNSNNNHSFEQFVQTMETADSIECIERMAYMSQMRRRGSTTSICSEHSISSNASVKSIVPAAVDYDSALHQKGFELRQFDSNEDFDLILDAGFDEFGMKSMPTLKLTLTPKVLRQ</sequence>
<gene>
    <name evidence="1" type="ORF">CONCODRAFT_2078</name>
</gene>
<accession>A0A137PIE4</accession>
<organism evidence="1 2">
    <name type="scientific">Conidiobolus coronatus (strain ATCC 28846 / CBS 209.66 / NRRL 28638)</name>
    <name type="common">Delacroixia coronata</name>
    <dbReference type="NCBI Taxonomy" id="796925"/>
    <lineage>
        <taxon>Eukaryota</taxon>
        <taxon>Fungi</taxon>
        <taxon>Fungi incertae sedis</taxon>
        <taxon>Zoopagomycota</taxon>
        <taxon>Entomophthoromycotina</taxon>
        <taxon>Entomophthoromycetes</taxon>
        <taxon>Entomophthorales</taxon>
        <taxon>Ancylistaceae</taxon>
        <taxon>Conidiobolus</taxon>
    </lineage>
</organism>
<proteinExistence type="predicted"/>
<dbReference type="Proteomes" id="UP000070444">
    <property type="component" value="Unassembled WGS sequence"/>
</dbReference>
<name>A0A137PIE4_CONC2</name>
<evidence type="ECO:0000313" key="2">
    <source>
        <dbReference type="Proteomes" id="UP000070444"/>
    </source>
</evidence>
<dbReference type="EMBL" id="KQ964420">
    <property type="protein sequence ID" value="KXN74763.1"/>
    <property type="molecule type" value="Genomic_DNA"/>
</dbReference>
<dbReference type="AlphaFoldDB" id="A0A137PIE4"/>
<evidence type="ECO:0000313" key="1">
    <source>
        <dbReference type="EMBL" id="KXN74763.1"/>
    </source>
</evidence>
<reference evidence="1 2" key="1">
    <citation type="journal article" date="2015" name="Genome Biol. Evol.">
        <title>Phylogenomic analyses indicate that early fungi evolved digesting cell walls of algal ancestors of land plants.</title>
        <authorList>
            <person name="Chang Y."/>
            <person name="Wang S."/>
            <person name="Sekimoto S."/>
            <person name="Aerts A.L."/>
            <person name="Choi C."/>
            <person name="Clum A."/>
            <person name="LaButti K.M."/>
            <person name="Lindquist E.A."/>
            <person name="Yee Ngan C."/>
            <person name="Ohm R.A."/>
            <person name="Salamov A.A."/>
            <person name="Grigoriev I.V."/>
            <person name="Spatafora J.W."/>
            <person name="Berbee M.L."/>
        </authorList>
    </citation>
    <scope>NUCLEOTIDE SEQUENCE [LARGE SCALE GENOMIC DNA]</scope>
    <source>
        <strain evidence="1 2">NRRL 28638</strain>
    </source>
</reference>
<keyword evidence="2" id="KW-1185">Reference proteome</keyword>